<dbReference type="EC" id="3.1.4.1" evidence="5"/>
<evidence type="ECO:0000256" key="3">
    <source>
        <dbReference type="ARBA" id="ARBA00001946"/>
    </source>
</evidence>
<gene>
    <name evidence="12" type="ORF">SAMN05216167_102154</name>
</gene>
<dbReference type="STRING" id="662367.SAMN05216167_102154"/>
<keyword evidence="8" id="KW-0378">Hydrolase</keyword>
<dbReference type="InterPro" id="IPR033315">
    <property type="entry name" value="Fan1-like"/>
</dbReference>
<evidence type="ECO:0000259" key="11">
    <source>
        <dbReference type="SMART" id="SM00990"/>
    </source>
</evidence>
<evidence type="ECO:0000256" key="8">
    <source>
        <dbReference type="ARBA" id="ARBA00022801"/>
    </source>
</evidence>
<dbReference type="AlphaFoldDB" id="A0A1I1L741"/>
<keyword evidence="13" id="KW-1185">Reference proteome</keyword>
<dbReference type="GO" id="GO:0046872">
    <property type="term" value="F:metal ion binding"/>
    <property type="evidence" value="ECO:0007669"/>
    <property type="project" value="UniProtKB-KW"/>
</dbReference>
<keyword evidence="10" id="KW-0464">Manganese</keyword>
<evidence type="ECO:0000256" key="9">
    <source>
        <dbReference type="ARBA" id="ARBA00022842"/>
    </source>
</evidence>
<dbReference type="GO" id="GO:0003676">
    <property type="term" value="F:nucleic acid binding"/>
    <property type="evidence" value="ECO:0007669"/>
    <property type="project" value="InterPro"/>
</dbReference>
<evidence type="ECO:0000256" key="5">
    <source>
        <dbReference type="ARBA" id="ARBA00012029"/>
    </source>
</evidence>
<dbReference type="SMART" id="SM00990">
    <property type="entry name" value="VRR_NUC"/>
    <property type="match status" value="1"/>
</dbReference>
<dbReference type="EMBL" id="FOLQ01000002">
    <property type="protein sequence ID" value="SFC68785.1"/>
    <property type="molecule type" value="Genomic_DNA"/>
</dbReference>
<sequence length="582" mass="68348">MRVETRKFHKRVAGFRPHYSMVGRQKLILTPRYYLDNFRYVLDFVKRLYGNLLNEAEWDFVRRFEALSLDAQCLYVRFSNRKGLFFRINKLQYAEISDVTAAADELITTGFIERLSAQHAIVGEAALSVFTKPELLDLLPLEPEEIRPLNKEKKEGVVRYALNELDFGEIVTSLTTRETVTKMNFEAEGMMVKYLFFGNRGGSMTEFVVRDLGMVNFERYDESKLTARFRTRKEVEDKLLISLTSEEFYDLKEAETPAEDIYNWFLNWNETRPELTEIAIPAYQKLVVRVGAYLERQKLPEQALSVYELSDRVPARERRVRLLFKNGSVEEALALCDEIAVNPLNAEERYFATDFREKILSVGEKKRTRKATTRFLLDADSVNIPAAYRHHVEAGVMNYYLENDYDAAFTENYPWRGLFGLVFWDIIYDANVSAIHHPLQRAPSDFYLPDFYVKREDLLKKRLAELITKDEWRRHTGRMFNAKYGITNVLVDWSDELLTLVQRMIELLDVDQLRLILLEMARNLREHTRGFPDLLIWNEQGQYDFVEVKSPTDHLGPQQLHWLEFFQTIGVHGKVIRVIWDA</sequence>
<dbReference type="Proteomes" id="UP000198598">
    <property type="component" value="Unassembled WGS sequence"/>
</dbReference>
<dbReference type="GO" id="GO:0036297">
    <property type="term" value="P:interstrand cross-link repair"/>
    <property type="evidence" value="ECO:0007669"/>
    <property type="project" value="InterPro"/>
</dbReference>
<dbReference type="Pfam" id="PF21315">
    <property type="entry name" value="FAN1_HTH"/>
    <property type="match status" value="1"/>
</dbReference>
<dbReference type="InterPro" id="IPR049125">
    <property type="entry name" value="FAN1-like_WH"/>
</dbReference>
<evidence type="ECO:0000256" key="4">
    <source>
        <dbReference type="ARBA" id="ARBA00005533"/>
    </source>
</evidence>
<feature type="domain" description="VRR-NUC" evidence="11">
    <location>
        <begin position="467"/>
        <end position="580"/>
    </location>
</feature>
<proteinExistence type="inferred from homology"/>
<organism evidence="12 13">
    <name type="scientific">Spirosoma endophyticum</name>
    <dbReference type="NCBI Taxonomy" id="662367"/>
    <lineage>
        <taxon>Bacteria</taxon>
        <taxon>Pseudomonadati</taxon>
        <taxon>Bacteroidota</taxon>
        <taxon>Cytophagia</taxon>
        <taxon>Cytophagales</taxon>
        <taxon>Cytophagaceae</taxon>
        <taxon>Spirosoma</taxon>
    </lineage>
</organism>
<reference evidence="12 13" key="1">
    <citation type="submission" date="2016-10" db="EMBL/GenBank/DDBJ databases">
        <authorList>
            <person name="de Groot N.N."/>
        </authorList>
    </citation>
    <scope>NUCLEOTIDE SEQUENCE [LARGE SCALE GENOMIC DNA]</scope>
    <source>
        <strain evidence="12 13">DSM 26130</strain>
    </source>
</reference>
<evidence type="ECO:0000313" key="12">
    <source>
        <dbReference type="EMBL" id="SFC68785.1"/>
    </source>
</evidence>
<evidence type="ECO:0000256" key="7">
    <source>
        <dbReference type="ARBA" id="ARBA00022723"/>
    </source>
</evidence>
<comment type="cofactor">
    <cofactor evidence="3">
        <name>Mg(2+)</name>
        <dbReference type="ChEBI" id="CHEBI:18420"/>
    </cofactor>
</comment>
<dbReference type="Pfam" id="PF08774">
    <property type="entry name" value="VRR_NUC"/>
    <property type="match status" value="1"/>
</dbReference>
<accession>A0A1I1L741</accession>
<comment type="cofactor">
    <cofactor evidence="2">
        <name>Mn(2+)</name>
        <dbReference type="ChEBI" id="CHEBI:29035"/>
    </cofactor>
</comment>
<dbReference type="Gene3D" id="3.40.1350.10">
    <property type="match status" value="1"/>
</dbReference>
<evidence type="ECO:0000256" key="2">
    <source>
        <dbReference type="ARBA" id="ARBA00001936"/>
    </source>
</evidence>
<keyword evidence="6" id="KW-0540">Nuclease</keyword>
<name>A0A1I1L741_9BACT</name>
<evidence type="ECO:0000256" key="1">
    <source>
        <dbReference type="ARBA" id="ARBA00000983"/>
    </source>
</evidence>
<keyword evidence="7" id="KW-0479">Metal-binding</keyword>
<keyword evidence="9" id="KW-0460">Magnesium</keyword>
<evidence type="ECO:0000256" key="6">
    <source>
        <dbReference type="ARBA" id="ARBA00022722"/>
    </source>
</evidence>
<evidence type="ECO:0000313" key="13">
    <source>
        <dbReference type="Proteomes" id="UP000198598"/>
    </source>
</evidence>
<comment type="catalytic activity">
    <reaction evidence="1">
        <text>Hydrolytically removes 5'-nucleotides successively from the 3'-hydroxy termini of 3'-hydroxy-terminated oligonucleotides.</text>
        <dbReference type="EC" id="3.1.4.1"/>
    </reaction>
</comment>
<dbReference type="InterPro" id="IPR011856">
    <property type="entry name" value="tRNA_endonuc-like_dom_sf"/>
</dbReference>
<evidence type="ECO:0000256" key="10">
    <source>
        <dbReference type="ARBA" id="ARBA00023211"/>
    </source>
</evidence>
<dbReference type="PANTHER" id="PTHR15749:SF4">
    <property type="entry name" value="FANCONI-ASSOCIATED NUCLEASE 1"/>
    <property type="match status" value="1"/>
</dbReference>
<dbReference type="PANTHER" id="PTHR15749">
    <property type="entry name" value="FANCONI-ASSOCIATED NUCLEASE 1"/>
    <property type="match status" value="1"/>
</dbReference>
<protein>
    <recommendedName>
        <fullName evidence="5">phosphodiesterase I</fullName>
        <ecNumber evidence="5">3.1.4.1</ecNumber>
    </recommendedName>
</protein>
<dbReference type="InterPro" id="IPR014883">
    <property type="entry name" value="VRR_NUC"/>
</dbReference>
<dbReference type="GO" id="GO:0004528">
    <property type="term" value="F:phosphodiesterase I activity"/>
    <property type="evidence" value="ECO:0007669"/>
    <property type="project" value="UniProtKB-EC"/>
</dbReference>
<comment type="similarity">
    <text evidence="4">Belongs to the FAN1 family.</text>
</comment>